<evidence type="ECO:0000256" key="1">
    <source>
        <dbReference type="SAM" id="MobiDB-lite"/>
    </source>
</evidence>
<evidence type="ECO:0000313" key="3">
    <source>
        <dbReference type="EMBL" id="KAL2911723.1"/>
    </source>
</evidence>
<dbReference type="SUPFAM" id="SSF82199">
    <property type="entry name" value="SET domain"/>
    <property type="match status" value="1"/>
</dbReference>
<feature type="region of interest" description="Disordered" evidence="1">
    <location>
        <begin position="75"/>
        <end position="118"/>
    </location>
</feature>
<dbReference type="InterPro" id="IPR046341">
    <property type="entry name" value="SET_dom_sf"/>
</dbReference>
<dbReference type="CDD" id="cd20071">
    <property type="entry name" value="SET_SMYD"/>
    <property type="match status" value="1"/>
</dbReference>
<dbReference type="Pfam" id="PF00856">
    <property type="entry name" value="SET"/>
    <property type="match status" value="1"/>
</dbReference>
<dbReference type="PROSITE" id="PS50280">
    <property type="entry name" value="SET"/>
    <property type="match status" value="1"/>
</dbReference>
<dbReference type="Gene3D" id="1.25.40.10">
    <property type="entry name" value="Tetratricopeptide repeat domain"/>
    <property type="match status" value="1"/>
</dbReference>
<reference evidence="3 4" key="1">
    <citation type="submission" date="2023-09" db="EMBL/GenBank/DDBJ databases">
        <title>Pangenome analysis of Batrachochytrium dendrobatidis and related Chytrids.</title>
        <authorList>
            <person name="Yacoub M.N."/>
            <person name="Stajich J.E."/>
            <person name="James T.Y."/>
        </authorList>
    </citation>
    <scope>NUCLEOTIDE SEQUENCE [LARGE SCALE GENOMIC DNA]</scope>
    <source>
        <strain evidence="3 4">JEL0888</strain>
    </source>
</reference>
<dbReference type="Gene3D" id="2.170.270.10">
    <property type="entry name" value="SET domain"/>
    <property type="match status" value="1"/>
</dbReference>
<proteinExistence type="predicted"/>
<evidence type="ECO:0000259" key="2">
    <source>
        <dbReference type="PROSITE" id="PS50280"/>
    </source>
</evidence>
<dbReference type="SMART" id="SM00317">
    <property type="entry name" value="SET"/>
    <property type="match status" value="1"/>
</dbReference>
<evidence type="ECO:0000313" key="4">
    <source>
        <dbReference type="Proteomes" id="UP001527925"/>
    </source>
</evidence>
<keyword evidence="4" id="KW-1185">Reference proteome</keyword>
<dbReference type="InterPro" id="IPR011990">
    <property type="entry name" value="TPR-like_helical_dom_sf"/>
</dbReference>
<dbReference type="PANTHER" id="PTHR12197:SF282">
    <property type="entry name" value="SET DOMAIN-CONTAINING PROTEIN"/>
    <property type="match status" value="1"/>
</dbReference>
<dbReference type="InterPro" id="IPR001214">
    <property type="entry name" value="SET_dom"/>
</dbReference>
<dbReference type="PANTHER" id="PTHR12197">
    <property type="entry name" value="HISTONE-LYSINE N-METHYLTRANSFERASE SMYD"/>
    <property type="match status" value="1"/>
</dbReference>
<dbReference type="EMBL" id="JADGIZ020000089">
    <property type="protein sequence ID" value="KAL2911723.1"/>
    <property type="molecule type" value="Genomic_DNA"/>
</dbReference>
<name>A0ABR4MWU3_9FUNG</name>
<sequence>MASSKRALYDSLLAPFPIGLKATKARGRHIVAQAALPAGTTVLRETPCAAVVFKSHADGFCHACLARLAAPRATEQHDTSLGGMRPPPQSRSLHSQSSQSRSQSQSEKHAQPPAGLLAARPSRPAAGIVCAGCRRQTFWCSPACRDADAAHALVCDAVIEVPGIAGMHSVDANLVRLIMHVVANTEIEARGGRLGASRLRGGRRGGHANGHAIGGDALGDGAGSDGRGGEAVMPALTPLACVADLLSHQRAYDEQWITAVTRAAIDIVDCMSPKLEATRITVDDVVKLACRINSNSHAIFDPSGAVQGEIGVGMFPLVAMLNHSCAPNCTFVTAQDGSMLVRTLGPVEPGQELCVSYVDLFAPTWERRGRLLATKHFWCDCVRCSAGSAPLVDGEPVPRERLLDALRCPACGGAVVVADGGSGGAACTGSEDGTGCPAAVRMSPADVAAALDECTRHERAAADLAAMNDTAAAKAALERALAATRSRLHACHHAPLALLVQLVNAACRLAMFPDALVYSRLALAHLARLAAAAGVSDCLPDASDLVERRAELLHLTFEAVEAGLLAWPLAPSAAALDAAAAAAAAQMIPNTAPHLAAAAAVDPLASPASLGHSALLDASQACYGICHQMRLVCYGPHHPKTLEIKAELAATLAE</sequence>
<organism evidence="3 4">
    <name type="scientific">Polyrhizophydium stewartii</name>
    <dbReference type="NCBI Taxonomy" id="2732419"/>
    <lineage>
        <taxon>Eukaryota</taxon>
        <taxon>Fungi</taxon>
        <taxon>Fungi incertae sedis</taxon>
        <taxon>Chytridiomycota</taxon>
        <taxon>Chytridiomycota incertae sedis</taxon>
        <taxon>Chytridiomycetes</taxon>
        <taxon>Rhizophydiales</taxon>
        <taxon>Rhizophydiales incertae sedis</taxon>
        <taxon>Polyrhizophydium</taxon>
    </lineage>
</organism>
<comment type="caution">
    <text evidence="3">The sequence shown here is derived from an EMBL/GenBank/DDBJ whole genome shotgun (WGS) entry which is preliminary data.</text>
</comment>
<feature type="domain" description="SET" evidence="2">
    <location>
        <begin position="16"/>
        <end position="358"/>
    </location>
</feature>
<dbReference type="Proteomes" id="UP001527925">
    <property type="component" value="Unassembled WGS sequence"/>
</dbReference>
<feature type="compositionally biased region" description="Low complexity" evidence="1">
    <location>
        <begin position="90"/>
        <end position="105"/>
    </location>
</feature>
<dbReference type="InterPro" id="IPR050869">
    <property type="entry name" value="H3K4_H4K5_MeTrfase"/>
</dbReference>
<gene>
    <name evidence="3" type="ORF">HK105_208780</name>
</gene>
<protein>
    <recommendedName>
        <fullName evidence="2">SET domain-containing protein</fullName>
    </recommendedName>
</protein>
<accession>A0ABR4MWU3</accession>